<accession>A0A1M7CJE8</accession>
<sequence length="75" mass="7873">MFIDLTARLFPDGPGLMAKGALSLFVMVGLDPTICKPLTCLGPRLKAEDDGGEVAALSAVWARLISGGPFLFLPI</sequence>
<dbReference type="EMBL" id="FRBW01000001">
    <property type="protein sequence ID" value="SHL67287.1"/>
    <property type="molecule type" value="Genomic_DNA"/>
</dbReference>
<dbReference type="AlphaFoldDB" id="A0A1M7CJE8"/>
<dbReference type="STRING" id="735517.SAMN05444272_1181"/>
<name>A0A1M7CJE8_9HYPH</name>
<evidence type="ECO:0000313" key="1">
    <source>
        <dbReference type="EMBL" id="SHL67287.1"/>
    </source>
</evidence>
<reference evidence="1 2" key="1">
    <citation type="submission" date="2016-11" db="EMBL/GenBank/DDBJ databases">
        <authorList>
            <person name="Jaros S."/>
            <person name="Januszkiewicz K."/>
            <person name="Wedrychowicz H."/>
        </authorList>
    </citation>
    <scope>NUCLEOTIDE SEQUENCE [LARGE SCALE GENOMIC DNA]</scope>
    <source>
        <strain evidence="1 2">DSM 22153</strain>
    </source>
</reference>
<proteinExistence type="predicted"/>
<keyword evidence="2" id="KW-1185">Reference proteome</keyword>
<organism evidence="1 2">
    <name type="scientific">Roseibium suaedae</name>
    <dbReference type="NCBI Taxonomy" id="735517"/>
    <lineage>
        <taxon>Bacteria</taxon>
        <taxon>Pseudomonadati</taxon>
        <taxon>Pseudomonadota</taxon>
        <taxon>Alphaproteobacteria</taxon>
        <taxon>Hyphomicrobiales</taxon>
        <taxon>Stappiaceae</taxon>
        <taxon>Roseibium</taxon>
    </lineage>
</organism>
<dbReference type="Proteomes" id="UP000186002">
    <property type="component" value="Unassembled WGS sequence"/>
</dbReference>
<protein>
    <submittedName>
        <fullName evidence="1">Uncharacterized protein</fullName>
    </submittedName>
</protein>
<gene>
    <name evidence="1" type="ORF">SAMN05444272_1181</name>
</gene>
<evidence type="ECO:0000313" key="2">
    <source>
        <dbReference type="Proteomes" id="UP000186002"/>
    </source>
</evidence>